<dbReference type="PROSITE" id="PS51077">
    <property type="entry name" value="HTH_ICLR"/>
    <property type="match status" value="1"/>
</dbReference>
<evidence type="ECO:0000259" key="4">
    <source>
        <dbReference type="PROSITE" id="PS51077"/>
    </source>
</evidence>
<evidence type="ECO:0000256" key="1">
    <source>
        <dbReference type="ARBA" id="ARBA00023015"/>
    </source>
</evidence>
<dbReference type="InterPro" id="IPR005471">
    <property type="entry name" value="Tscrpt_reg_IclR_N"/>
</dbReference>
<feature type="domain" description="HTH iclR-type" evidence="4">
    <location>
        <begin position="16"/>
        <end position="77"/>
    </location>
</feature>
<dbReference type="PANTHER" id="PTHR30136">
    <property type="entry name" value="HELIX-TURN-HELIX TRANSCRIPTIONAL REGULATOR, ICLR FAMILY"/>
    <property type="match status" value="1"/>
</dbReference>
<dbReference type="Gene3D" id="3.30.450.40">
    <property type="match status" value="1"/>
</dbReference>
<dbReference type="InterPro" id="IPR029016">
    <property type="entry name" value="GAF-like_dom_sf"/>
</dbReference>
<name>A0A9X2GJG4_9ACTN</name>
<dbReference type="InterPro" id="IPR050707">
    <property type="entry name" value="HTH_MetabolicPath_Reg"/>
</dbReference>
<dbReference type="GO" id="GO:0003677">
    <property type="term" value="F:DNA binding"/>
    <property type="evidence" value="ECO:0007669"/>
    <property type="project" value="UniProtKB-KW"/>
</dbReference>
<dbReference type="Gene3D" id="1.10.10.10">
    <property type="entry name" value="Winged helix-like DNA-binding domain superfamily/Winged helix DNA-binding domain"/>
    <property type="match status" value="1"/>
</dbReference>
<dbReference type="SUPFAM" id="SSF55781">
    <property type="entry name" value="GAF domain-like"/>
    <property type="match status" value="1"/>
</dbReference>
<evidence type="ECO:0000256" key="3">
    <source>
        <dbReference type="ARBA" id="ARBA00023163"/>
    </source>
</evidence>
<keyword evidence="1" id="KW-0805">Transcription regulation</keyword>
<accession>A0A9X2GJG4</accession>
<dbReference type="SUPFAM" id="SSF46785">
    <property type="entry name" value="Winged helix' DNA-binding domain"/>
    <property type="match status" value="1"/>
</dbReference>
<dbReference type="SMART" id="SM00346">
    <property type="entry name" value="HTH_ICLR"/>
    <property type="match status" value="1"/>
</dbReference>
<dbReference type="Pfam" id="PF09339">
    <property type="entry name" value="HTH_IclR"/>
    <property type="match status" value="1"/>
</dbReference>
<feature type="domain" description="IclR-ED" evidence="5">
    <location>
        <begin position="78"/>
        <end position="265"/>
    </location>
</feature>
<comment type="caution">
    <text evidence="6">The sequence shown here is derived from an EMBL/GenBank/DDBJ whole genome shotgun (WGS) entry which is preliminary data.</text>
</comment>
<dbReference type="AlphaFoldDB" id="A0A9X2GJG4"/>
<dbReference type="Proteomes" id="UP001139648">
    <property type="component" value="Unassembled WGS sequence"/>
</dbReference>
<evidence type="ECO:0000313" key="7">
    <source>
        <dbReference type="Proteomes" id="UP001139648"/>
    </source>
</evidence>
<evidence type="ECO:0000313" key="6">
    <source>
        <dbReference type="EMBL" id="MCP2360006.1"/>
    </source>
</evidence>
<dbReference type="PROSITE" id="PS51078">
    <property type="entry name" value="ICLR_ED"/>
    <property type="match status" value="1"/>
</dbReference>
<protein>
    <submittedName>
        <fullName evidence="6">DNA-binding IclR family transcriptional regulator</fullName>
    </submittedName>
</protein>
<dbReference type="InterPro" id="IPR014757">
    <property type="entry name" value="Tscrpt_reg_IclR_C"/>
</dbReference>
<evidence type="ECO:0000259" key="5">
    <source>
        <dbReference type="PROSITE" id="PS51078"/>
    </source>
</evidence>
<dbReference type="PANTHER" id="PTHR30136:SF35">
    <property type="entry name" value="HTH-TYPE TRANSCRIPTIONAL REGULATOR RV1719"/>
    <property type="match status" value="1"/>
</dbReference>
<dbReference type="GO" id="GO:0003700">
    <property type="term" value="F:DNA-binding transcription factor activity"/>
    <property type="evidence" value="ECO:0007669"/>
    <property type="project" value="TreeGrafter"/>
</dbReference>
<dbReference type="EMBL" id="JAMZEB010000002">
    <property type="protein sequence ID" value="MCP2360006.1"/>
    <property type="molecule type" value="Genomic_DNA"/>
</dbReference>
<dbReference type="InterPro" id="IPR036390">
    <property type="entry name" value="WH_DNA-bd_sf"/>
</dbReference>
<keyword evidence="7" id="KW-1185">Reference proteome</keyword>
<keyword evidence="2 6" id="KW-0238">DNA-binding</keyword>
<dbReference type="RefSeq" id="WP_253747531.1">
    <property type="nucleotide sequence ID" value="NZ_BAABKA010000060.1"/>
</dbReference>
<dbReference type="InterPro" id="IPR036388">
    <property type="entry name" value="WH-like_DNA-bd_sf"/>
</dbReference>
<sequence>MSEIVVERPSSARDDRAAVEKAVNLLESFGSQGSTGIGVSELARRAELSKSTAFRLLGVLERNGVVEKVGQKYRLGERLQELGRQVLAPGHEQVRDVLLPFTMDLYELTRGTVHLAVLHGVEVVYLSKLHGHRPVPSPSRVGGRAPAHCTAVGKVLLAYDHDALDRVLRTELRRYTASTITDPAGLAAEIARVRDEGVAFDDQEAAPGLSCVAVPIFGVRGKVVAAMSVSGPTGRFDTRAQAGSLRRVGAAASQQLALLGRRNRG</sequence>
<dbReference type="GO" id="GO:0045892">
    <property type="term" value="P:negative regulation of DNA-templated transcription"/>
    <property type="evidence" value="ECO:0007669"/>
    <property type="project" value="TreeGrafter"/>
</dbReference>
<organism evidence="6 7">
    <name type="scientific">Nonomuraea thailandensis</name>
    <dbReference type="NCBI Taxonomy" id="1188745"/>
    <lineage>
        <taxon>Bacteria</taxon>
        <taxon>Bacillati</taxon>
        <taxon>Actinomycetota</taxon>
        <taxon>Actinomycetes</taxon>
        <taxon>Streptosporangiales</taxon>
        <taxon>Streptosporangiaceae</taxon>
        <taxon>Nonomuraea</taxon>
    </lineage>
</organism>
<evidence type="ECO:0000256" key="2">
    <source>
        <dbReference type="ARBA" id="ARBA00023125"/>
    </source>
</evidence>
<gene>
    <name evidence="6" type="ORF">HD597_007026</name>
</gene>
<keyword evidence="3" id="KW-0804">Transcription</keyword>
<reference evidence="6" key="1">
    <citation type="submission" date="2022-06" db="EMBL/GenBank/DDBJ databases">
        <title>Sequencing the genomes of 1000 actinobacteria strains.</title>
        <authorList>
            <person name="Klenk H.-P."/>
        </authorList>
    </citation>
    <scope>NUCLEOTIDE SEQUENCE</scope>
    <source>
        <strain evidence="6">DSM 46694</strain>
    </source>
</reference>
<dbReference type="Pfam" id="PF01614">
    <property type="entry name" value="IclR_C"/>
    <property type="match status" value="1"/>
</dbReference>
<proteinExistence type="predicted"/>